<evidence type="ECO:0000313" key="1">
    <source>
        <dbReference type="EMBL" id="KAJ1150960.1"/>
    </source>
</evidence>
<dbReference type="EMBL" id="JANPWB010000009">
    <property type="protein sequence ID" value="KAJ1150960.1"/>
    <property type="molecule type" value="Genomic_DNA"/>
</dbReference>
<reference evidence="1" key="1">
    <citation type="journal article" date="2022" name="bioRxiv">
        <title>Sequencing and chromosome-scale assembly of the giantPleurodeles waltlgenome.</title>
        <authorList>
            <person name="Brown T."/>
            <person name="Elewa A."/>
            <person name="Iarovenko S."/>
            <person name="Subramanian E."/>
            <person name="Araus A.J."/>
            <person name="Petzold A."/>
            <person name="Susuki M."/>
            <person name="Suzuki K.-i.T."/>
            <person name="Hayashi T."/>
            <person name="Toyoda A."/>
            <person name="Oliveira C."/>
            <person name="Osipova E."/>
            <person name="Leigh N.D."/>
            <person name="Simon A."/>
            <person name="Yun M.H."/>
        </authorList>
    </citation>
    <scope>NUCLEOTIDE SEQUENCE</scope>
    <source>
        <strain evidence="1">20211129_DDA</strain>
        <tissue evidence="1">Liver</tissue>
    </source>
</reference>
<proteinExistence type="predicted"/>
<sequence length="207" mass="23414">MPREYLAQSPCRSERRGRGNNGLKEDIKEDVYECRRLGQIKIKPIFKSYDVFSFTCLHCLQECRLYTGDEVGSVCTNKAGEAALSNKVTVWEPSLPILVVENVKEGEQKGLPGQEDDGCELFHDVCEITCGVITEREWKEAVKDDVGLREREMCTVLSYLRVSGLHGDAERIPHAVSMEKRMSRTGKQRFERGRRGGRLRVSMAGAN</sequence>
<comment type="caution">
    <text evidence="1">The sequence shown here is derived from an EMBL/GenBank/DDBJ whole genome shotgun (WGS) entry which is preliminary data.</text>
</comment>
<accession>A0AAV7RG32</accession>
<organism evidence="1 2">
    <name type="scientific">Pleurodeles waltl</name>
    <name type="common">Iberian ribbed newt</name>
    <dbReference type="NCBI Taxonomy" id="8319"/>
    <lineage>
        <taxon>Eukaryota</taxon>
        <taxon>Metazoa</taxon>
        <taxon>Chordata</taxon>
        <taxon>Craniata</taxon>
        <taxon>Vertebrata</taxon>
        <taxon>Euteleostomi</taxon>
        <taxon>Amphibia</taxon>
        <taxon>Batrachia</taxon>
        <taxon>Caudata</taxon>
        <taxon>Salamandroidea</taxon>
        <taxon>Salamandridae</taxon>
        <taxon>Pleurodelinae</taxon>
        <taxon>Pleurodeles</taxon>
    </lineage>
</organism>
<evidence type="ECO:0000313" key="2">
    <source>
        <dbReference type="Proteomes" id="UP001066276"/>
    </source>
</evidence>
<gene>
    <name evidence="1" type="ORF">NDU88_003747</name>
</gene>
<keyword evidence="2" id="KW-1185">Reference proteome</keyword>
<dbReference type="AlphaFoldDB" id="A0AAV7RG32"/>
<dbReference type="Proteomes" id="UP001066276">
    <property type="component" value="Chromosome 5"/>
</dbReference>
<name>A0AAV7RG32_PLEWA</name>
<protein>
    <submittedName>
        <fullName evidence="1">Uncharacterized protein</fullName>
    </submittedName>
</protein>